<evidence type="ECO:0000313" key="3">
    <source>
        <dbReference type="EMBL" id="MEU3554346.1"/>
    </source>
</evidence>
<organism evidence="3 4">
    <name type="scientific">Streptomyces fragilis</name>
    <dbReference type="NCBI Taxonomy" id="67301"/>
    <lineage>
        <taxon>Bacteria</taxon>
        <taxon>Bacillati</taxon>
        <taxon>Actinomycetota</taxon>
        <taxon>Actinomycetes</taxon>
        <taxon>Kitasatosporales</taxon>
        <taxon>Streptomycetaceae</taxon>
        <taxon>Streptomyces</taxon>
    </lineage>
</organism>
<keyword evidence="2" id="KW-0349">Heme</keyword>
<dbReference type="InterPro" id="IPR001128">
    <property type="entry name" value="Cyt_P450"/>
</dbReference>
<dbReference type="EMBL" id="JBEZUR010000009">
    <property type="protein sequence ID" value="MEU3554346.1"/>
    <property type="molecule type" value="Genomic_DNA"/>
</dbReference>
<dbReference type="PRINTS" id="PR00359">
    <property type="entry name" value="BP450"/>
</dbReference>
<comment type="caution">
    <text evidence="3">The sequence shown here is derived from an EMBL/GenBank/DDBJ whole genome shotgun (WGS) entry which is preliminary data.</text>
</comment>
<dbReference type="InterPro" id="IPR017972">
    <property type="entry name" value="Cyt_P450_CS"/>
</dbReference>
<sequence length="404" mass="44049">MSVDDAAAPLSYPFPSRSALEPPAEFAELRERCPHARIAVGGGEMTLLTRYADVRAVMSDPRFSRDLSAEGAVSLSADGTDVFSQGDSQGMATTGEAHGQWRRMVSRWFTAKRMTALRPEIERMADELVDVMVEHGPPADLVAHLAFPLPVRVICSMLGVPDQDRERFAHWSHAMMNYSRFSREETAASTAEFDAYMLGHIEAKRRDPKDDIISNLIVQTDGAGYRMEGAELLGTAKGLLAAGHETTANSIGKMTAALLADRSRWEALLADRSLIRTAVEEALRFDAQLGLGLPRFVDEEVAVGDAVLPAGTTAMLSMAAANRDTTVFERADEMVLDRSPNPHIAFGVGPHSCVGQALARTEMQVVLEVMLRRLPGLELAVPADELELDDGLIVTPLTQLPVRW</sequence>
<proteinExistence type="inferred from homology"/>
<dbReference type="InterPro" id="IPR002397">
    <property type="entry name" value="Cyt_P450_B"/>
</dbReference>
<evidence type="ECO:0000256" key="2">
    <source>
        <dbReference type="RuleBase" id="RU000461"/>
    </source>
</evidence>
<dbReference type="Pfam" id="PF00067">
    <property type="entry name" value="p450"/>
    <property type="match status" value="1"/>
</dbReference>
<dbReference type="SUPFAM" id="SSF48264">
    <property type="entry name" value="Cytochrome P450"/>
    <property type="match status" value="1"/>
</dbReference>
<dbReference type="Proteomes" id="UP001550850">
    <property type="component" value="Unassembled WGS sequence"/>
</dbReference>
<dbReference type="PANTHER" id="PTHR46696">
    <property type="entry name" value="P450, PUTATIVE (EUROFUNG)-RELATED"/>
    <property type="match status" value="1"/>
</dbReference>
<keyword evidence="4" id="KW-1185">Reference proteome</keyword>
<keyword evidence="2" id="KW-0503">Monooxygenase</keyword>
<reference evidence="3 4" key="1">
    <citation type="submission" date="2024-06" db="EMBL/GenBank/DDBJ databases">
        <title>The Natural Products Discovery Center: Release of the First 8490 Sequenced Strains for Exploring Actinobacteria Biosynthetic Diversity.</title>
        <authorList>
            <person name="Kalkreuter E."/>
            <person name="Kautsar S.A."/>
            <person name="Yang D."/>
            <person name="Bader C.D."/>
            <person name="Teijaro C.N."/>
            <person name="Fluegel L."/>
            <person name="Davis C.M."/>
            <person name="Simpson J.R."/>
            <person name="Lauterbach L."/>
            <person name="Steele A.D."/>
            <person name="Gui C."/>
            <person name="Meng S."/>
            <person name="Li G."/>
            <person name="Viehrig K."/>
            <person name="Ye F."/>
            <person name="Su P."/>
            <person name="Kiefer A.F."/>
            <person name="Nichols A."/>
            <person name="Cepeda A.J."/>
            <person name="Yan W."/>
            <person name="Fan B."/>
            <person name="Jiang Y."/>
            <person name="Adhikari A."/>
            <person name="Zheng C.-J."/>
            <person name="Schuster L."/>
            <person name="Cowan T.M."/>
            <person name="Smanski M.J."/>
            <person name="Chevrette M.G."/>
            <person name="De Carvalho L.P.S."/>
            <person name="Shen B."/>
        </authorList>
    </citation>
    <scope>NUCLEOTIDE SEQUENCE [LARGE SCALE GENOMIC DNA]</scope>
    <source>
        <strain evidence="3 4">NPDC038104</strain>
    </source>
</reference>
<evidence type="ECO:0000256" key="1">
    <source>
        <dbReference type="ARBA" id="ARBA00010617"/>
    </source>
</evidence>
<dbReference type="RefSeq" id="WP_108955807.1">
    <property type="nucleotide sequence ID" value="NZ_BEVZ01000006.1"/>
</dbReference>
<dbReference type="InterPro" id="IPR036396">
    <property type="entry name" value="Cyt_P450_sf"/>
</dbReference>
<accession>A0ABV2YFP2</accession>
<keyword evidence="2" id="KW-0408">Iron</keyword>
<protein>
    <submittedName>
        <fullName evidence="3">Cytochrome P450</fullName>
    </submittedName>
</protein>
<gene>
    <name evidence="3" type="ORF">AB0E65_08995</name>
</gene>
<name>A0ABV2YFP2_9ACTN</name>
<dbReference type="CDD" id="cd11031">
    <property type="entry name" value="Cyp158A-like"/>
    <property type="match status" value="1"/>
</dbReference>
<dbReference type="PRINTS" id="PR00385">
    <property type="entry name" value="P450"/>
</dbReference>
<keyword evidence="2" id="KW-0479">Metal-binding</keyword>
<dbReference type="PROSITE" id="PS00086">
    <property type="entry name" value="CYTOCHROME_P450"/>
    <property type="match status" value="1"/>
</dbReference>
<keyword evidence="2" id="KW-0560">Oxidoreductase</keyword>
<dbReference type="Gene3D" id="1.10.630.10">
    <property type="entry name" value="Cytochrome P450"/>
    <property type="match status" value="1"/>
</dbReference>
<evidence type="ECO:0000313" key="4">
    <source>
        <dbReference type="Proteomes" id="UP001550850"/>
    </source>
</evidence>
<dbReference type="PANTHER" id="PTHR46696:SF6">
    <property type="entry name" value="P450, PUTATIVE (EUROFUNG)-RELATED"/>
    <property type="match status" value="1"/>
</dbReference>
<comment type="similarity">
    <text evidence="1 2">Belongs to the cytochrome P450 family.</text>
</comment>